<proteinExistence type="predicted"/>
<reference evidence="1" key="1">
    <citation type="submission" date="2013-03" db="EMBL/GenBank/DDBJ databases">
        <authorList>
            <person name="Harkins D.M."/>
            <person name="Durkin A.S."/>
            <person name="Brinkac L.M."/>
            <person name="Haft D.H."/>
            <person name="Selengut J.D."/>
            <person name="Sanka R."/>
            <person name="DePew J."/>
            <person name="Purushe J."/>
            <person name="Hartskeerl R.A."/>
            <person name="Ahmed A."/>
            <person name="van der Linden H."/>
            <person name="Goris M.G.A."/>
            <person name="Vinetz J.M."/>
            <person name="Sutton G.G."/>
            <person name="Nierman W.C."/>
            <person name="Fouts D.E."/>
        </authorList>
    </citation>
    <scope>NUCLEOTIDE SEQUENCE [LARGE SCALE GENOMIC DNA]</scope>
    <source>
        <strain evidence="1">LT 11-33</strain>
    </source>
</reference>
<organism evidence="1 2">
    <name type="scientific">Leptospira terpstrae serovar Hualin str. LT 11-33 = ATCC 700639</name>
    <dbReference type="NCBI Taxonomy" id="1257025"/>
    <lineage>
        <taxon>Bacteria</taxon>
        <taxon>Pseudomonadati</taxon>
        <taxon>Spirochaetota</taxon>
        <taxon>Spirochaetia</taxon>
        <taxon>Leptospirales</taxon>
        <taxon>Leptospiraceae</taxon>
        <taxon>Leptospira</taxon>
    </lineage>
</organism>
<evidence type="ECO:0000313" key="1">
    <source>
        <dbReference type="EMBL" id="EMY60138.1"/>
    </source>
</evidence>
<accession>N1VNV7</accession>
<keyword evidence="2" id="KW-1185">Reference proteome</keyword>
<sequence>MLKTILLSLRKLAFLYFFFISEGDFQLALEVSLNQTSIGILESEYLGIE</sequence>
<gene>
    <name evidence="1" type="ORF">LEP1GSC203_1066</name>
</gene>
<dbReference type="EMBL" id="AOGW02000018">
    <property type="protein sequence ID" value="EMY60138.1"/>
    <property type="molecule type" value="Genomic_DNA"/>
</dbReference>
<dbReference type="AlphaFoldDB" id="N1VNV7"/>
<comment type="caution">
    <text evidence="1">The sequence shown here is derived from an EMBL/GenBank/DDBJ whole genome shotgun (WGS) entry which is preliminary data.</text>
</comment>
<dbReference type="Proteomes" id="UP000012371">
    <property type="component" value="Unassembled WGS sequence"/>
</dbReference>
<name>N1VNV7_9LEPT</name>
<protein>
    <submittedName>
        <fullName evidence="1">Uncharacterized protein</fullName>
    </submittedName>
</protein>
<evidence type="ECO:0000313" key="2">
    <source>
        <dbReference type="Proteomes" id="UP000012371"/>
    </source>
</evidence>